<accession>A0A8H5SNM0</accession>
<evidence type="ECO:0000259" key="1">
    <source>
        <dbReference type="Pfam" id="PF17107"/>
    </source>
</evidence>
<reference evidence="2 3" key="2">
    <citation type="submission" date="2020-05" db="EMBL/GenBank/DDBJ databases">
        <title>Identification and distribution of gene clusters putatively required for synthesis of sphingolipid metabolism inhibitors in phylogenetically diverse species of the filamentous fungus Fusarium.</title>
        <authorList>
            <person name="Kim H.-S."/>
            <person name="Busman M."/>
            <person name="Brown D.W."/>
            <person name="Divon H."/>
            <person name="Uhlig S."/>
            <person name="Proctor R.H."/>
        </authorList>
    </citation>
    <scope>NUCLEOTIDE SEQUENCE [LARGE SCALE GENOMIC DNA]</scope>
    <source>
        <strain evidence="2 3">NRRL 25331</strain>
    </source>
</reference>
<dbReference type="EMBL" id="JAAQPE010000681">
    <property type="protein sequence ID" value="KAF5656935.1"/>
    <property type="molecule type" value="Genomic_DNA"/>
</dbReference>
<evidence type="ECO:0000313" key="2">
    <source>
        <dbReference type="EMBL" id="KAF5656935.1"/>
    </source>
</evidence>
<name>A0A8H5SNM0_FUSCI</name>
<dbReference type="AlphaFoldDB" id="A0A8H5SNM0"/>
<gene>
    <name evidence="2" type="ORF">FCIRC_13452</name>
</gene>
<evidence type="ECO:0000313" key="3">
    <source>
        <dbReference type="Proteomes" id="UP000572754"/>
    </source>
</evidence>
<comment type="caution">
    <text evidence="2">The sequence shown here is derived from an EMBL/GenBank/DDBJ whole genome shotgun (WGS) entry which is preliminary data.</text>
</comment>
<proteinExistence type="predicted"/>
<protein>
    <submittedName>
        <fullName evidence="2">Pfs NACHT ankyrin domain-containing protein</fullName>
    </submittedName>
</protein>
<feature type="domain" description="NACHT-NTPase and P-loop NTPases N-terminal" evidence="1">
    <location>
        <begin position="10"/>
        <end position="128"/>
    </location>
</feature>
<dbReference type="Pfam" id="PF17107">
    <property type="entry name" value="SesA"/>
    <property type="match status" value="1"/>
</dbReference>
<dbReference type="Proteomes" id="UP000572754">
    <property type="component" value="Unassembled WGS sequence"/>
</dbReference>
<reference evidence="3" key="1">
    <citation type="journal article" date="2020" name="BMC Genomics">
        <title>Correction to: Identification and distribution of gene clusters required for synthesis of sphingolipid metabolism inhibitors in diverse species of the filamentous fungus Fusarium.</title>
        <authorList>
            <person name="Kim H.S."/>
            <person name="Lohmar J.M."/>
            <person name="Busman M."/>
            <person name="Brown D.W."/>
            <person name="Naumann T.A."/>
            <person name="Divon H.H."/>
            <person name="Lysoe E."/>
            <person name="Uhlig S."/>
            <person name="Proctor R.H."/>
        </authorList>
    </citation>
    <scope>NUCLEOTIDE SEQUENCE [LARGE SCALE GENOMIC DNA]</scope>
    <source>
        <strain evidence="3">NRRL 25331</strain>
    </source>
</reference>
<dbReference type="InterPro" id="IPR031352">
    <property type="entry name" value="SesA"/>
</dbReference>
<keyword evidence="3" id="KW-1185">Reference proteome</keyword>
<sequence length="223" mass="25351">MPDIKISNLISTVMWIIESILDAYQLFSNDETVPEAFCRVVESLALVQGILRATRERIRTDSYEEVYQMIETVVRRCKVKAEHLNAIFHAFATTEGIFMLERYRAVARRLGKGNEVEVLAMELLQDMRFLVENRAVQATTQASDAQIDEAIEYLSRVPPSMPDESLIHSVPVNEYMDNYGKYISIHFTFGTTFSSSGTVSNGTIIEDAVTWVHNVQRAVEIHP</sequence>
<organism evidence="2 3">
    <name type="scientific">Fusarium circinatum</name>
    <name type="common">Pitch canker fungus</name>
    <name type="synonym">Gibberella circinata</name>
    <dbReference type="NCBI Taxonomy" id="48490"/>
    <lineage>
        <taxon>Eukaryota</taxon>
        <taxon>Fungi</taxon>
        <taxon>Dikarya</taxon>
        <taxon>Ascomycota</taxon>
        <taxon>Pezizomycotina</taxon>
        <taxon>Sordariomycetes</taxon>
        <taxon>Hypocreomycetidae</taxon>
        <taxon>Hypocreales</taxon>
        <taxon>Nectriaceae</taxon>
        <taxon>Fusarium</taxon>
        <taxon>Fusarium fujikuroi species complex</taxon>
    </lineage>
</organism>